<feature type="compositionally biased region" description="Basic and acidic residues" evidence="2">
    <location>
        <begin position="429"/>
        <end position="438"/>
    </location>
</feature>
<name>A0A1I0H082_9BACI</name>
<feature type="coiled-coil region" evidence="1">
    <location>
        <begin position="10"/>
        <end position="120"/>
    </location>
</feature>
<feature type="compositionally biased region" description="Polar residues" evidence="2">
    <location>
        <begin position="222"/>
        <end position="235"/>
    </location>
</feature>
<protein>
    <submittedName>
        <fullName evidence="3">Uncharacterized protein</fullName>
    </submittedName>
</protein>
<feature type="region of interest" description="Disordered" evidence="2">
    <location>
        <begin position="217"/>
        <end position="253"/>
    </location>
</feature>
<feature type="region of interest" description="Disordered" evidence="2">
    <location>
        <begin position="174"/>
        <end position="198"/>
    </location>
</feature>
<feature type="region of interest" description="Disordered" evidence="2">
    <location>
        <begin position="355"/>
        <end position="467"/>
    </location>
</feature>
<proteinExistence type="predicted"/>
<accession>A0A1I0H082</accession>
<organism evidence="3 4">
    <name type="scientific">Oceanobacillus limi</name>
    <dbReference type="NCBI Taxonomy" id="930131"/>
    <lineage>
        <taxon>Bacteria</taxon>
        <taxon>Bacillati</taxon>
        <taxon>Bacillota</taxon>
        <taxon>Bacilli</taxon>
        <taxon>Bacillales</taxon>
        <taxon>Bacillaceae</taxon>
        <taxon>Oceanobacillus</taxon>
    </lineage>
</organism>
<evidence type="ECO:0000256" key="2">
    <source>
        <dbReference type="SAM" id="MobiDB-lite"/>
    </source>
</evidence>
<reference evidence="3 4" key="1">
    <citation type="submission" date="2016-10" db="EMBL/GenBank/DDBJ databases">
        <authorList>
            <person name="de Groot N.N."/>
        </authorList>
    </citation>
    <scope>NUCLEOTIDE SEQUENCE [LARGE SCALE GENOMIC DNA]</scope>
    <source>
        <strain evidence="3 4">IBRC-M 10780</strain>
    </source>
</reference>
<feature type="compositionally biased region" description="Polar residues" evidence="2">
    <location>
        <begin position="361"/>
        <end position="391"/>
    </location>
</feature>
<dbReference type="OrthoDB" id="2972716at2"/>
<evidence type="ECO:0000313" key="4">
    <source>
        <dbReference type="Proteomes" id="UP000198618"/>
    </source>
</evidence>
<feature type="compositionally biased region" description="Basic and acidic residues" evidence="2">
    <location>
        <begin position="176"/>
        <end position="198"/>
    </location>
</feature>
<dbReference type="EMBL" id="FOHE01000026">
    <property type="protein sequence ID" value="SET76960.1"/>
    <property type="molecule type" value="Genomic_DNA"/>
</dbReference>
<keyword evidence="1" id="KW-0175">Coiled coil</keyword>
<sequence>MLQSYSREDVEKLLIQVKKYRKIIKDYQENDLSLDYYHLKAECKILKEKLDETRKRLSKIEVEHKDSLFAYKKLVEERNQLQQKINQLEDDLTKRDKTAKKQNEQSSQSSEIELKKLEQLFIGFHNELVDVSKPDEKENKDEAPFFHLEKCKNLTKDLLQTLTILENGIKSLNGKEPYENKMDEQERKESEHESLNKVRGGRDEIEKNMIHLTEKSIKGAESIQSNDQENTVNNETKTEPAHELGSTTSDSTDHLQLNTAISNLQSEISDIKKILEENKKEKNVSTSKSKPYNFLEQARANREIPRNNNKKEITFRDLQGASTMSPVLGSKLKKKEIQNQKPFFQQANKRTYVRHKDGKNNPITQPTENKKVTNTKAESSGKENYQSTNEVGNKELQETNSLNSTMTNHPIEKEAERKTNHVNTTKQDNQAKENRPSEEQQAFVNDVDNNEEKKSKLRSLWDKITKY</sequence>
<dbReference type="AlphaFoldDB" id="A0A1I0H082"/>
<dbReference type="Proteomes" id="UP000198618">
    <property type="component" value="Unassembled WGS sequence"/>
</dbReference>
<gene>
    <name evidence="3" type="ORF">SAMN05216389_12635</name>
</gene>
<evidence type="ECO:0000256" key="1">
    <source>
        <dbReference type="SAM" id="Coils"/>
    </source>
</evidence>
<dbReference type="RefSeq" id="WP_090872636.1">
    <property type="nucleotide sequence ID" value="NZ_FOHE01000026.1"/>
</dbReference>
<feature type="compositionally biased region" description="Polar residues" evidence="2">
    <location>
        <begin position="398"/>
        <end position="408"/>
    </location>
</feature>
<feature type="compositionally biased region" description="Basic and acidic residues" evidence="2">
    <location>
        <begin position="410"/>
        <end position="419"/>
    </location>
</feature>
<keyword evidence="4" id="KW-1185">Reference proteome</keyword>
<evidence type="ECO:0000313" key="3">
    <source>
        <dbReference type="EMBL" id="SET76960.1"/>
    </source>
</evidence>
<feature type="compositionally biased region" description="Basic and acidic residues" evidence="2">
    <location>
        <begin position="450"/>
        <end position="467"/>
    </location>
</feature>